<keyword evidence="4" id="KW-1185">Reference proteome</keyword>
<dbReference type="PANTHER" id="PTHR34406">
    <property type="entry name" value="PROTEIN YCEI"/>
    <property type="match status" value="1"/>
</dbReference>
<protein>
    <submittedName>
        <fullName evidence="3">YceI family protein</fullName>
    </submittedName>
</protein>
<feature type="chain" id="PRO_5019446326" evidence="1">
    <location>
        <begin position="27"/>
        <end position="200"/>
    </location>
</feature>
<dbReference type="InterPro" id="IPR027016">
    <property type="entry name" value="UCP029811"/>
</dbReference>
<accession>A0A432ZMT9</accession>
<dbReference type="Proteomes" id="UP000288279">
    <property type="component" value="Unassembled WGS sequence"/>
</dbReference>
<keyword evidence="1" id="KW-0732">Signal</keyword>
<dbReference type="PANTHER" id="PTHR34406:SF1">
    <property type="entry name" value="PROTEIN YCEI"/>
    <property type="match status" value="1"/>
</dbReference>
<dbReference type="InterPro" id="IPR036761">
    <property type="entry name" value="TTHA0802/YceI-like_sf"/>
</dbReference>
<evidence type="ECO:0000259" key="2">
    <source>
        <dbReference type="SMART" id="SM00867"/>
    </source>
</evidence>
<feature type="domain" description="Lipid/polyisoprenoid-binding YceI-like" evidence="2">
    <location>
        <begin position="29"/>
        <end position="197"/>
    </location>
</feature>
<sequence>MGKTKLTALIGTAVMLTSLTFTGAAAASTWQLNSDQAELRFASVKNKTIAEIHRFTELNGQITDGQVQIAIALSSLDTQIPIRNERMQQHLFNAAEFPLIEAAGQVPMAEVQTLRIGQTLALNIPLSLTIRDITKSVSAEVMVTRLSANQLSAATTAPIMVRATDFDLVDGIEKLRNIAGLSEIDYVVPVTFSVSFSQAN</sequence>
<reference evidence="3 4" key="1">
    <citation type="journal article" date="2011" name="Front. Microbiol.">
        <title>Genomic signatures of strain selection and enhancement in Bacillus atrophaeus var. globigii, a historical biowarfare simulant.</title>
        <authorList>
            <person name="Gibbons H.S."/>
            <person name="Broomall S.M."/>
            <person name="McNew L.A."/>
            <person name="Daligault H."/>
            <person name="Chapman C."/>
            <person name="Bruce D."/>
            <person name="Karavis M."/>
            <person name="Krepps M."/>
            <person name="McGregor P.A."/>
            <person name="Hong C."/>
            <person name="Park K.H."/>
            <person name="Akmal A."/>
            <person name="Feldman A."/>
            <person name="Lin J.S."/>
            <person name="Chang W.E."/>
            <person name="Higgs B.W."/>
            <person name="Demirev P."/>
            <person name="Lindquist J."/>
            <person name="Liem A."/>
            <person name="Fochler E."/>
            <person name="Read T.D."/>
            <person name="Tapia R."/>
            <person name="Johnson S."/>
            <person name="Bishop-Lilly K.A."/>
            <person name="Detter C."/>
            <person name="Han C."/>
            <person name="Sozhamannan S."/>
            <person name="Rosenzweig C.N."/>
            <person name="Skowronski E.W."/>
        </authorList>
    </citation>
    <scope>NUCLEOTIDE SEQUENCE [LARGE SCALE GENOMIC DNA]</scope>
    <source>
        <strain evidence="3 4">PIT1</strain>
    </source>
</reference>
<dbReference type="Gene3D" id="2.40.128.110">
    <property type="entry name" value="Lipid/polyisoprenoid-binding, YceI-like"/>
    <property type="match status" value="1"/>
</dbReference>
<dbReference type="InterPro" id="IPR007372">
    <property type="entry name" value="Lipid/polyisoprenoid-bd_YceI"/>
</dbReference>
<feature type="signal peptide" evidence="1">
    <location>
        <begin position="1"/>
        <end position="26"/>
    </location>
</feature>
<organism evidence="3 4">
    <name type="scientific">Pseudidiomarina taiwanensis</name>
    <dbReference type="NCBI Taxonomy" id="337250"/>
    <lineage>
        <taxon>Bacteria</taxon>
        <taxon>Pseudomonadati</taxon>
        <taxon>Pseudomonadota</taxon>
        <taxon>Gammaproteobacteria</taxon>
        <taxon>Alteromonadales</taxon>
        <taxon>Idiomarinaceae</taxon>
        <taxon>Pseudidiomarina</taxon>
    </lineage>
</organism>
<dbReference type="AlphaFoldDB" id="A0A432ZMT9"/>
<dbReference type="PIRSF" id="PIRSF029811">
    <property type="entry name" value="UCP029811"/>
    <property type="match status" value="1"/>
</dbReference>
<gene>
    <name evidence="3" type="ORF">CWI83_01445</name>
</gene>
<dbReference type="Pfam" id="PF04264">
    <property type="entry name" value="YceI"/>
    <property type="match status" value="1"/>
</dbReference>
<comment type="caution">
    <text evidence="3">The sequence shown here is derived from an EMBL/GenBank/DDBJ whole genome shotgun (WGS) entry which is preliminary data.</text>
</comment>
<name>A0A432ZMT9_9GAMM</name>
<evidence type="ECO:0000256" key="1">
    <source>
        <dbReference type="SAM" id="SignalP"/>
    </source>
</evidence>
<dbReference type="RefSeq" id="WP_126824718.1">
    <property type="nucleotide sequence ID" value="NZ_PIQG01000001.1"/>
</dbReference>
<evidence type="ECO:0000313" key="3">
    <source>
        <dbReference type="EMBL" id="RUO79205.1"/>
    </source>
</evidence>
<evidence type="ECO:0000313" key="4">
    <source>
        <dbReference type="Proteomes" id="UP000288279"/>
    </source>
</evidence>
<dbReference type="OrthoDB" id="9793816at2"/>
<dbReference type="SUPFAM" id="SSF101874">
    <property type="entry name" value="YceI-like"/>
    <property type="match status" value="1"/>
</dbReference>
<dbReference type="SMART" id="SM00867">
    <property type="entry name" value="YceI"/>
    <property type="match status" value="1"/>
</dbReference>
<dbReference type="EMBL" id="PIQG01000001">
    <property type="protein sequence ID" value="RUO79205.1"/>
    <property type="molecule type" value="Genomic_DNA"/>
</dbReference>
<proteinExistence type="predicted"/>